<evidence type="ECO:0000256" key="8">
    <source>
        <dbReference type="SAM" id="Phobius"/>
    </source>
</evidence>
<feature type="compositionally biased region" description="Low complexity" evidence="7">
    <location>
        <begin position="209"/>
        <end position="218"/>
    </location>
</feature>
<dbReference type="EMBL" id="DWYY01000031">
    <property type="protein sequence ID" value="HJA91967.1"/>
    <property type="molecule type" value="Genomic_DNA"/>
</dbReference>
<evidence type="ECO:0000256" key="3">
    <source>
        <dbReference type="ARBA" id="ARBA00022692"/>
    </source>
</evidence>
<evidence type="ECO:0000256" key="2">
    <source>
        <dbReference type="ARBA" id="ARBA00022475"/>
    </source>
</evidence>
<feature type="transmembrane region" description="Helical" evidence="8">
    <location>
        <begin position="477"/>
        <end position="496"/>
    </location>
</feature>
<dbReference type="InterPro" id="IPR003838">
    <property type="entry name" value="ABC3_permease_C"/>
</dbReference>
<feature type="region of interest" description="Disordered" evidence="7">
    <location>
        <begin position="421"/>
        <end position="449"/>
    </location>
</feature>
<organism evidence="10 11">
    <name type="scientific">Candidatus Eisenbergiella merdipullorum</name>
    <dbReference type="NCBI Taxonomy" id="2838553"/>
    <lineage>
        <taxon>Bacteria</taxon>
        <taxon>Bacillati</taxon>
        <taxon>Bacillota</taxon>
        <taxon>Clostridia</taxon>
        <taxon>Lachnospirales</taxon>
        <taxon>Lachnospiraceae</taxon>
        <taxon>Eisenbergiella</taxon>
    </lineage>
</organism>
<feature type="transmembrane region" description="Helical" evidence="8">
    <location>
        <begin position="773"/>
        <end position="795"/>
    </location>
</feature>
<comment type="similarity">
    <text evidence="6">Belongs to the ABC-4 integral membrane protein family.</text>
</comment>
<feature type="transmembrane region" description="Helical" evidence="8">
    <location>
        <begin position="822"/>
        <end position="848"/>
    </location>
</feature>
<dbReference type="GO" id="GO:0022857">
    <property type="term" value="F:transmembrane transporter activity"/>
    <property type="evidence" value="ECO:0007669"/>
    <property type="project" value="TreeGrafter"/>
</dbReference>
<dbReference type="InterPro" id="IPR050250">
    <property type="entry name" value="Macrolide_Exporter_MacB"/>
</dbReference>
<feature type="transmembrane region" description="Helical" evidence="8">
    <location>
        <begin position="292"/>
        <end position="313"/>
    </location>
</feature>
<sequence length="891" mass="96247">MKTVSEKKELSPIRVLGSRTFRNNRGRNLAAILAIILTTLMFTTLFTLAQSLNRNMIEMTFRQTGSDTQASIRGLTEEQAARIAAHPDVAGTGESIVLGLAENTALAGSSVEIRWADDSYAAHSFSAPTTGRMPQTADEAALDTATLDRLGVPHELGQTVTLEWRKDLNSDEKISSTFTLVGFWEGNESSYSHFAWVSREYADAMTESAAEAANSGSEEAADTGKASVNAEGTDSANSYLGLRMLQISLYTDQNIEGVMDGILADTGLTGLEYNVNLAYSPEMNASAFQESLPMYVGMVLVFVAGYLIIYNIFQISVTADIQFYGRLKTLGASTRQIRKLLYGQADRLCLEGIPAGLLFGWLLGMVLVPVLMGTAEQSSVSASPVIFIGSALFSWLTVLISCLRPARIAAKVSPVEALRMSDADGSAPSGRRGKAAAAHSRRASSTHSLRAHRLRPENASLFSMALANLGRNRKRTVTVICSLTLGLVLLSCFYAQSAAFDMEKYLASLTLADFELSDNTNEDYFNGYNPHGSTLSADLVSQAEALNGLEETGHLYSAQMDWEMTEDTIQNLAAFYTEDRLADWETYDSAGADQLRDALDSGLASAIVLGLDGIPLNAITQDDCIMSGSYDAQEFSTGNYVLAVGPSVEQGTIPDAIPAPTAGTDVNLNGRNYTVMAVVYPLNPVTAGASQQGASGRFEMEFILPTDVFQAQWPDHTLRKLFLNVDDAHLEEAQAFLDSYMETVNPGLPVVSRQSMASQYEAETRSSSITGSAISIVIALVGILNFVNSMVTAIVSRRREFAVIQSIGMTKKQLRRMLIDEGLCYAVITLAASYLLGSLAVGIGVRAMVAGGFTTFRFTLLPLIICTPILLLFAVLIPCICFRNLEKHSIV</sequence>
<feature type="transmembrane region" description="Helical" evidence="8">
    <location>
        <begin position="384"/>
        <end position="403"/>
    </location>
</feature>
<comment type="subcellular location">
    <subcellularLocation>
        <location evidence="1">Cell membrane</location>
        <topology evidence="1">Multi-pass membrane protein</topology>
    </subcellularLocation>
</comment>
<keyword evidence="3 8" id="KW-0812">Transmembrane</keyword>
<reference evidence="10" key="1">
    <citation type="journal article" date="2021" name="PeerJ">
        <title>Extensive microbial diversity within the chicken gut microbiome revealed by metagenomics and culture.</title>
        <authorList>
            <person name="Gilroy R."/>
            <person name="Ravi A."/>
            <person name="Getino M."/>
            <person name="Pursley I."/>
            <person name="Horton D.L."/>
            <person name="Alikhan N.F."/>
            <person name="Baker D."/>
            <person name="Gharbi K."/>
            <person name="Hall N."/>
            <person name="Watson M."/>
            <person name="Adriaenssens E.M."/>
            <person name="Foster-Nyarko E."/>
            <person name="Jarju S."/>
            <person name="Secka A."/>
            <person name="Antonio M."/>
            <person name="Oren A."/>
            <person name="Chaudhuri R.R."/>
            <person name="La Ragione R."/>
            <person name="Hildebrand F."/>
            <person name="Pallen M.J."/>
        </authorList>
    </citation>
    <scope>NUCLEOTIDE SEQUENCE</scope>
    <source>
        <strain evidence="10">CHK179-7159</strain>
    </source>
</reference>
<accession>A0A9D2I492</accession>
<evidence type="ECO:0000256" key="1">
    <source>
        <dbReference type="ARBA" id="ARBA00004651"/>
    </source>
</evidence>
<evidence type="ECO:0000256" key="6">
    <source>
        <dbReference type="ARBA" id="ARBA00038076"/>
    </source>
</evidence>
<evidence type="ECO:0000259" key="9">
    <source>
        <dbReference type="Pfam" id="PF02687"/>
    </source>
</evidence>
<feature type="transmembrane region" description="Helical" evidence="8">
    <location>
        <begin position="29"/>
        <end position="49"/>
    </location>
</feature>
<dbReference type="Proteomes" id="UP000886858">
    <property type="component" value="Unassembled WGS sequence"/>
</dbReference>
<feature type="domain" description="ABC3 transporter permease C-terminal" evidence="9">
    <location>
        <begin position="773"/>
        <end position="888"/>
    </location>
</feature>
<feature type="transmembrane region" description="Helical" evidence="8">
    <location>
        <begin position="348"/>
        <end position="372"/>
    </location>
</feature>
<gene>
    <name evidence="10" type="ORF">H9717_02410</name>
</gene>
<dbReference type="Pfam" id="PF02687">
    <property type="entry name" value="FtsX"/>
    <property type="match status" value="2"/>
</dbReference>
<keyword evidence="2" id="KW-1003">Cell membrane</keyword>
<evidence type="ECO:0000313" key="11">
    <source>
        <dbReference type="Proteomes" id="UP000886858"/>
    </source>
</evidence>
<dbReference type="PANTHER" id="PTHR30572:SF4">
    <property type="entry name" value="ABC TRANSPORTER PERMEASE YTRF"/>
    <property type="match status" value="1"/>
</dbReference>
<comment type="caution">
    <text evidence="10">The sequence shown here is derived from an EMBL/GenBank/DDBJ whole genome shotgun (WGS) entry which is preliminary data.</text>
</comment>
<feature type="domain" description="ABC3 transporter permease C-terminal" evidence="9">
    <location>
        <begin position="297"/>
        <end position="414"/>
    </location>
</feature>
<feature type="region of interest" description="Disordered" evidence="7">
    <location>
        <begin position="209"/>
        <end position="228"/>
    </location>
</feature>
<name>A0A9D2I492_9FIRM</name>
<feature type="non-terminal residue" evidence="10">
    <location>
        <position position="891"/>
    </location>
</feature>
<feature type="transmembrane region" description="Helical" evidence="8">
    <location>
        <begin position="860"/>
        <end position="882"/>
    </location>
</feature>
<keyword evidence="5 8" id="KW-0472">Membrane</keyword>
<proteinExistence type="inferred from homology"/>
<keyword evidence="4 8" id="KW-1133">Transmembrane helix</keyword>
<dbReference type="GO" id="GO:0005886">
    <property type="term" value="C:plasma membrane"/>
    <property type="evidence" value="ECO:0007669"/>
    <property type="project" value="UniProtKB-SubCell"/>
</dbReference>
<protein>
    <submittedName>
        <fullName evidence="10">ABC transporter permease</fullName>
    </submittedName>
</protein>
<evidence type="ECO:0000313" key="10">
    <source>
        <dbReference type="EMBL" id="HJA91967.1"/>
    </source>
</evidence>
<feature type="compositionally biased region" description="Basic residues" evidence="7">
    <location>
        <begin position="431"/>
        <end position="449"/>
    </location>
</feature>
<evidence type="ECO:0000256" key="4">
    <source>
        <dbReference type="ARBA" id="ARBA00022989"/>
    </source>
</evidence>
<dbReference type="PANTHER" id="PTHR30572">
    <property type="entry name" value="MEMBRANE COMPONENT OF TRANSPORTER-RELATED"/>
    <property type="match status" value="1"/>
</dbReference>
<evidence type="ECO:0000256" key="5">
    <source>
        <dbReference type="ARBA" id="ARBA00023136"/>
    </source>
</evidence>
<reference evidence="10" key="2">
    <citation type="submission" date="2021-04" db="EMBL/GenBank/DDBJ databases">
        <authorList>
            <person name="Gilroy R."/>
        </authorList>
    </citation>
    <scope>NUCLEOTIDE SEQUENCE</scope>
    <source>
        <strain evidence="10">CHK179-7159</strain>
    </source>
</reference>
<evidence type="ECO:0000256" key="7">
    <source>
        <dbReference type="SAM" id="MobiDB-lite"/>
    </source>
</evidence>
<dbReference type="AlphaFoldDB" id="A0A9D2I492"/>